<dbReference type="EMBL" id="CP014136">
    <property type="protein sequence ID" value="ATA22303.1"/>
    <property type="molecule type" value="Genomic_DNA"/>
</dbReference>
<dbReference type="PANTHER" id="PTHR11567">
    <property type="entry name" value="ACID PHOSPHATASE-RELATED"/>
    <property type="match status" value="1"/>
</dbReference>
<feature type="chain" id="PRO_5012942113" evidence="3">
    <location>
        <begin position="27"/>
        <end position="430"/>
    </location>
</feature>
<gene>
    <name evidence="4" type="ORF">AWC35_02855</name>
</gene>
<evidence type="ECO:0000256" key="1">
    <source>
        <dbReference type="ARBA" id="ARBA00005375"/>
    </source>
</evidence>
<evidence type="ECO:0000256" key="2">
    <source>
        <dbReference type="ARBA" id="ARBA00022801"/>
    </source>
</evidence>
<dbReference type="Pfam" id="PF00328">
    <property type="entry name" value="His_Phos_2"/>
    <property type="match status" value="1"/>
</dbReference>
<accession>A0A250B7U1</accession>
<evidence type="ECO:0000313" key="5">
    <source>
        <dbReference type="Proteomes" id="UP000217182"/>
    </source>
</evidence>
<dbReference type="PANTHER" id="PTHR11567:SF110">
    <property type="entry name" value="2-PHOSPHOXYLOSE PHOSPHATASE 1"/>
    <property type="match status" value="1"/>
</dbReference>
<dbReference type="GO" id="GO:0050308">
    <property type="term" value="F:sugar-phosphatase activity"/>
    <property type="evidence" value="ECO:0007669"/>
    <property type="project" value="TreeGrafter"/>
</dbReference>
<organism evidence="4 5">
    <name type="scientific">Gibbsiella quercinecans</name>
    <dbReference type="NCBI Taxonomy" id="929813"/>
    <lineage>
        <taxon>Bacteria</taxon>
        <taxon>Pseudomonadati</taxon>
        <taxon>Pseudomonadota</taxon>
        <taxon>Gammaproteobacteria</taxon>
        <taxon>Enterobacterales</taxon>
        <taxon>Yersiniaceae</taxon>
        <taxon>Gibbsiella</taxon>
    </lineage>
</organism>
<evidence type="ECO:0000313" key="4">
    <source>
        <dbReference type="EMBL" id="ATA22303.1"/>
    </source>
</evidence>
<feature type="signal peptide" evidence="3">
    <location>
        <begin position="1"/>
        <end position="26"/>
    </location>
</feature>
<keyword evidence="2" id="KW-0378">Hydrolase</keyword>
<protein>
    <submittedName>
        <fullName evidence="4">Acid phosphatase</fullName>
    </submittedName>
</protein>
<dbReference type="Proteomes" id="UP000217182">
    <property type="component" value="Chromosome"/>
</dbReference>
<keyword evidence="3" id="KW-0732">Signal</keyword>
<dbReference type="SUPFAM" id="SSF53254">
    <property type="entry name" value="Phosphoglycerate mutase-like"/>
    <property type="match status" value="1"/>
</dbReference>
<sequence length="430" mass="46622">MYNPMFSATLLALSTLPLLATAPAHAAGERYTLEKVVMLSRHGVRPQTDTEKLNKATGQQWPEWNVEDGHLSGHGYAGIINQAAYQIASWRRAGLALGPACPPAGAVFAWASPLQRTRATAQALLDGMFPGCGLAAGHTRNRYDPLFQSVDMGLAKPDKALARQQIMARMGGSEAAAAAHYQPDVELLRAAVCADDTQACAFLHEPWKLVEKENGFALKGPLSPGANIGETIRLQYSEGLPLSQVAFGHAANAKQVAALMALHAAKYDLISDTPELARHGGTLLMAQLATALKQGTPLEQPAAKTPAPRLTLFIGHDTNIAQIHTMLNMNWALGEYPPNDIPPGGSLVFERYRDKRSGQRLVRLAFTAMSLDQWRSLHRIDAAHPLLSKDYSDKHCHKTARGTLCPLDHVLQMMQHAQVAGINTPQPIFQ</sequence>
<dbReference type="CDD" id="cd07061">
    <property type="entry name" value="HP_HAP_like"/>
    <property type="match status" value="1"/>
</dbReference>
<keyword evidence="5" id="KW-1185">Reference proteome</keyword>
<dbReference type="InterPro" id="IPR000560">
    <property type="entry name" value="His_Pase_clade-2"/>
</dbReference>
<dbReference type="KEGG" id="gqu:AWC35_02855"/>
<dbReference type="GO" id="GO:0030288">
    <property type="term" value="C:outer membrane-bounded periplasmic space"/>
    <property type="evidence" value="ECO:0007669"/>
    <property type="project" value="TreeGrafter"/>
</dbReference>
<name>A0A250B7U1_9GAMM</name>
<reference evidence="4 5" key="1">
    <citation type="submission" date="2016-01" db="EMBL/GenBank/DDBJ databases">
        <authorList>
            <person name="Oliw E.H."/>
        </authorList>
    </citation>
    <scope>NUCLEOTIDE SEQUENCE [LARGE SCALE GENOMIC DNA]</scope>
    <source>
        <strain evidence="4 5">FRB97</strain>
    </source>
</reference>
<dbReference type="InterPro" id="IPR050645">
    <property type="entry name" value="Histidine_acid_phosphatase"/>
</dbReference>
<dbReference type="InterPro" id="IPR029033">
    <property type="entry name" value="His_PPase_superfam"/>
</dbReference>
<evidence type="ECO:0000256" key="3">
    <source>
        <dbReference type="SAM" id="SignalP"/>
    </source>
</evidence>
<comment type="similarity">
    <text evidence="1">Belongs to the histidine acid phosphatase family.</text>
</comment>
<proteinExistence type="inferred from homology"/>
<dbReference type="Gene3D" id="3.40.50.1240">
    <property type="entry name" value="Phosphoglycerate mutase-like"/>
    <property type="match status" value="2"/>
</dbReference>
<dbReference type="AlphaFoldDB" id="A0A250B7U1"/>